<dbReference type="InterPro" id="IPR008266">
    <property type="entry name" value="Tyr_kinase_AS"/>
</dbReference>
<protein>
    <recommendedName>
        <fullName evidence="2">non-specific serine/threonine protein kinase</fullName>
        <ecNumber evidence="2">2.7.11.1</ecNumber>
    </recommendedName>
</protein>
<keyword evidence="4 14" id="KW-0808">Transferase</keyword>
<dbReference type="RefSeq" id="WP_231396488.1">
    <property type="nucleotide sequence ID" value="NZ_JADOTX010000001.1"/>
</dbReference>
<reference evidence="14 15" key="1">
    <citation type="submission" date="2020-11" db="EMBL/GenBank/DDBJ databases">
        <title>Sequencing the genomes of 1000 actinobacteria strains.</title>
        <authorList>
            <person name="Klenk H.-P."/>
        </authorList>
    </citation>
    <scope>NUCLEOTIDE SEQUENCE [LARGE SCALE GENOMIC DNA]</scope>
    <source>
        <strain evidence="14 15">DSM 101692</strain>
    </source>
</reference>
<evidence type="ECO:0000259" key="13">
    <source>
        <dbReference type="PROSITE" id="PS50011"/>
    </source>
</evidence>
<evidence type="ECO:0000256" key="12">
    <source>
        <dbReference type="SAM" id="MobiDB-lite"/>
    </source>
</evidence>
<comment type="catalytic activity">
    <reaction evidence="10">
        <text>L-threonyl-[protein] + ATP = O-phospho-L-threonyl-[protein] + ADP + H(+)</text>
        <dbReference type="Rhea" id="RHEA:46608"/>
        <dbReference type="Rhea" id="RHEA-COMP:11060"/>
        <dbReference type="Rhea" id="RHEA-COMP:11605"/>
        <dbReference type="ChEBI" id="CHEBI:15378"/>
        <dbReference type="ChEBI" id="CHEBI:30013"/>
        <dbReference type="ChEBI" id="CHEBI:30616"/>
        <dbReference type="ChEBI" id="CHEBI:61977"/>
        <dbReference type="ChEBI" id="CHEBI:456216"/>
        <dbReference type="EC" id="2.7.11.1"/>
    </reaction>
</comment>
<dbReference type="PANTHER" id="PTHR45723">
    <property type="entry name" value="SERINE/THREONINE-PROTEIN KINASE RIO1"/>
    <property type="match status" value="1"/>
</dbReference>
<keyword evidence="5" id="KW-0479">Metal-binding</keyword>
<dbReference type="PROSITE" id="PS00109">
    <property type="entry name" value="PROTEIN_KINASE_TYR"/>
    <property type="match status" value="1"/>
</dbReference>
<evidence type="ECO:0000256" key="9">
    <source>
        <dbReference type="ARBA" id="ARBA00022842"/>
    </source>
</evidence>
<feature type="region of interest" description="Disordered" evidence="12">
    <location>
        <begin position="1"/>
        <end position="46"/>
    </location>
</feature>
<keyword evidence="8" id="KW-0067">ATP-binding</keyword>
<feature type="domain" description="Protein kinase" evidence="13">
    <location>
        <begin position="81"/>
        <end position="308"/>
    </location>
</feature>
<gene>
    <name evidence="14" type="ORF">IW248_005941</name>
</gene>
<organism evidence="14 15">
    <name type="scientific">Micromonospora ureilytica</name>
    <dbReference type="NCBI Taxonomy" id="709868"/>
    <lineage>
        <taxon>Bacteria</taxon>
        <taxon>Bacillati</taxon>
        <taxon>Actinomycetota</taxon>
        <taxon>Actinomycetes</taxon>
        <taxon>Micromonosporales</taxon>
        <taxon>Micromonosporaceae</taxon>
        <taxon>Micromonospora</taxon>
    </lineage>
</organism>
<evidence type="ECO:0000256" key="5">
    <source>
        <dbReference type="ARBA" id="ARBA00022723"/>
    </source>
</evidence>
<name>A0ABS0JRR8_9ACTN</name>
<dbReference type="Pfam" id="PF01163">
    <property type="entry name" value="RIO1"/>
    <property type="match status" value="1"/>
</dbReference>
<comment type="catalytic activity">
    <reaction evidence="11">
        <text>L-seryl-[protein] + ATP = O-phospho-L-seryl-[protein] + ADP + H(+)</text>
        <dbReference type="Rhea" id="RHEA:17989"/>
        <dbReference type="Rhea" id="RHEA-COMP:9863"/>
        <dbReference type="Rhea" id="RHEA-COMP:11604"/>
        <dbReference type="ChEBI" id="CHEBI:15378"/>
        <dbReference type="ChEBI" id="CHEBI:29999"/>
        <dbReference type="ChEBI" id="CHEBI:30616"/>
        <dbReference type="ChEBI" id="CHEBI:83421"/>
        <dbReference type="ChEBI" id="CHEBI:456216"/>
        <dbReference type="EC" id="2.7.11.1"/>
    </reaction>
</comment>
<comment type="caution">
    <text evidence="14">The sequence shown here is derived from an EMBL/GenBank/DDBJ whole genome shotgun (WGS) entry which is preliminary data.</text>
</comment>
<dbReference type="Proteomes" id="UP000614915">
    <property type="component" value="Unassembled WGS sequence"/>
</dbReference>
<dbReference type="InterPro" id="IPR000719">
    <property type="entry name" value="Prot_kinase_dom"/>
</dbReference>
<accession>A0ABS0JRR8</accession>
<dbReference type="Gene3D" id="1.10.510.10">
    <property type="entry name" value="Transferase(Phosphotransferase) domain 1"/>
    <property type="match status" value="1"/>
</dbReference>
<dbReference type="InterPro" id="IPR051272">
    <property type="entry name" value="RIO-type_Ser/Thr_kinase"/>
</dbReference>
<comment type="similarity">
    <text evidence="1">Belongs to the protein kinase superfamily. RIO-type Ser/Thr kinase family.</text>
</comment>
<dbReference type="InterPro" id="IPR011009">
    <property type="entry name" value="Kinase-like_dom_sf"/>
</dbReference>
<dbReference type="EC" id="2.7.11.1" evidence="2"/>
<evidence type="ECO:0000256" key="11">
    <source>
        <dbReference type="ARBA" id="ARBA00048679"/>
    </source>
</evidence>
<proteinExistence type="inferred from homology"/>
<keyword evidence="6" id="KW-0547">Nucleotide-binding</keyword>
<keyword evidence="9" id="KW-0460">Magnesium</keyword>
<evidence type="ECO:0000256" key="6">
    <source>
        <dbReference type="ARBA" id="ARBA00022741"/>
    </source>
</evidence>
<evidence type="ECO:0000256" key="7">
    <source>
        <dbReference type="ARBA" id="ARBA00022777"/>
    </source>
</evidence>
<evidence type="ECO:0000313" key="14">
    <source>
        <dbReference type="EMBL" id="MBG6069654.1"/>
    </source>
</evidence>
<dbReference type="Gene3D" id="3.30.200.20">
    <property type="entry name" value="Phosphorylase Kinase, domain 1"/>
    <property type="match status" value="1"/>
</dbReference>
<evidence type="ECO:0000256" key="3">
    <source>
        <dbReference type="ARBA" id="ARBA00022527"/>
    </source>
</evidence>
<evidence type="ECO:0000256" key="1">
    <source>
        <dbReference type="ARBA" id="ARBA00009196"/>
    </source>
</evidence>
<dbReference type="InterPro" id="IPR018934">
    <property type="entry name" value="RIO_dom"/>
</dbReference>
<dbReference type="SUPFAM" id="SSF56112">
    <property type="entry name" value="Protein kinase-like (PK-like)"/>
    <property type="match status" value="1"/>
</dbReference>
<evidence type="ECO:0000313" key="15">
    <source>
        <dbReference type="Proteomes" id="UP000614915"/>
    </source>
</evidence>
<keyword evidence="7 14" id="KW-0418">Kinase</keyword>
<dbReference type="GO" id="GO:0004674">
    <property type="term" value="F:protein serine/threonine kinase activity"/>
    <property type="evidence" value="ECO:0007669"/>
    <property type="project" value="UniProtKB-EC"/>
</dbReference>
<evidence type="ECO:0000256" key="2">
    <source>
        <dbReference type="ARBA" id="ARBA00012513"/>
    </source>
</evidence>
<keyword evidence="15" id="KW-1185">Reference proteome</keyword>
<sequence>MPDFDGYTPAFPRRGKKRYGSYSDNEPTYDGRFTEEEESTFGNAADDQDNWRWSTWNSSPANSRGPIPYPDWLVTDAGAVDIELGILKTGKEADVFLVRRENTDTDRRCLMAAKRFRVSEHRMFHRETGYLEGRKVRNSREMRAMANSTDYGRKVVAEQWARTEFGALSGLYQLGLPVPYPVQVSGQEILMEFVGQEEGIAAPRLADARLTADELTGIWDELVDALVLLAREGFTHGDLSPYNLLVHDGQIVIIDLPQIVNVLTNPQGPEYLERDVRNICAFFTSAGMVGPYVDPDDLHGLLRQEVGL</sequence>
<dbReference type="PROSITE" id="PS50011">
    <property type="entry name" value="PROTEIN_KINASE_DOM"/>
    <property type="match status" value="1"/>
</dbReference>
<evidence type="ECO:0000256" key="8">
    <source>
        <dbReference type="ARBA" id="ARBA00022840"/>
    </source>
</evidence>
<evidence type="ECO:0000256" key="4">
    <source>
        <dbReference type="ARBA" id="ARBA00022679"/>
    </source>
</evidence>
<dbReference type="SMART" id="SM00090">
    <property type="entry name" value="RIO"/>
    <property type="match status" value="1"/>
</dbReference>
<evidence type="ECO:0000256" key="10">
    <source>
        <dbReference type="ARBA" id="ARBA00047899"/>
    </source>
</evidence>
<dbReference type="InterPro" id="IPR000687">
    <property type="entry name" value="RIO_kinase"/>
</dbReference>
<keyword evidence="3" id="KW-0723">Serine/threonine-protein kinase</keyword>
<dbReference type="EMBL" id="JADOTX010000001">
    <property type="protein sequence ID" value="MBG6069654.1"/>
    <property type="molecule type" value="Genomic_DNA"/>
</dbReference>